<dbReference type="Pfam" id="PF00565">
    <property type="entry name" value="SNase"/>
    <property type="match status" value="1"/>
</dbReference>
<dbReference type="Gene3D" id="2.40.50.90">
    <property type="match status" value="1"/>
</dbReference>
<organism evidence="5 6">
    <name type="scientific">Porcisia hertigi</name>
    <dbReference type="NCBI Taxonomy" id="2761500"/>
    <lineage>
        <taxon>Eukaryota</taxon>
        <taxon>Discoba</taxon>
        <taxon>Euglenozoa</taxon>
        <taxon>Kinetoplastea</taxon>
        <taxon>Metakinetoplastina</taxon>
        <taxon>Trypanosomatida</taxon>
        <taxon>Trypanosomatidae</taxon>
        <taxon>Leishmaniinae</taxon>
        <taxon>Porcisia</taxon>
    </lineage>
</organism>
<dbReference type="SUPFAM" id="SSF50199">
    <property type="entry name" value="Staphylococcal nuclease"/>
    <property type="match status" value="1"/>
</dbReference>
<sequence length="217" mass="23530">MGNSCCCAEHQTAVKSNIAFFDELPPGVSQTTVDHVCDGDTLTIHGENCARVRLLGIDAPQRRGNDPYARRATEYLKKMCPANATVWLQVQSGGNDPDGQTLALLFVSNPSGGGGFMCVNIALLERGLATFHNPAESRILFGDQMLNAQQIAITSKLNIWKKQNIQGEVVCTPNGISFHTPDCITIEQAQLSNLQRLPMAQALAKGLSPCRQCDSMR</sequence>
<evidence type="ECO:0000259" key="4">
    <source>
        <dbReference type="PROSITE" id="PS50830"/>
    </source>
</evidence>
<dbReference type="KEGG" id="phet:94293195"/>
<dbReference type="PANTHER" id="PTHR12302:SF3">
    <property type="entry name" value="SERINE_THREONINE-PROTEIN KINASE 31"/>
    <property type="match status" value="1"/>
</dbReference>
<accession>A0A836LKG8</accession>
<reference evidence="5 6" key="1">
    <citation type="submission" date="2021-02" db="EMBL/GenBank/DDBJ databases">
        <title>Porcisia hertigi Genome sequencing and assembly.</title>
        <authorList>
            <person name="Almutairi H."/>
            <person name="Gatherer D."/>
        </authorList>
    </citation>
    <scope>NUCLEOTIDE SEQUENCE [LARGE SCALE GENOMIC DNA]</scope>
    <source>
        <strain evidence="5 6">C119</strain>
    </source>
</reference>
<dbReference type="InterPro" id="IPR016071">
    <property type="entry name" value="Staphylococal_nuclease_OB-fold"/>
</dbReference>
<keyword evidence="6" id="KW-1185">Reference proteome</keyword>
<dbReference type="AlphaFoldDB" id="A0A836LKG8"/>
<dbReference type="PROSITE" id="PS50830">
    <property type="entry name" value="TNASE_3"/>
    <property type="match status" value="1"/>
</dbReference>
<gene>
    <name evidence="5" type="ORF">JKF63_07177</name>
</gene>
<evidence type="ECO:0000256" key="1">
    <source>
        <dbReference type="ARBA" id="ARBA00022722"/>
    </source>
</evidence>
<dbReference type="GO" id="GO:0005737">
    <property type="term" value="C:cytoplasm"/>
    <property type="evidence" value="ECO:0007669"/>
    <property type="project" value="TreeGrafter"/>
</dbReference>
<feature type="domain" description="TNase-like" evidence="4">
    <location>
        <begin position="27"/>
        <end position="162"/>
    </location>
</feature>
<keyword evidence="2" id="KW-0255">Endonuclease</keyword>
<keyword evidence="3" id="KW-0378">Hydrolase</keyword>
<dbReference type="EMBL" id="JAFJZO010000006">
    <property type="protein sequence ID" value="KAG5511235.1"/>
    <property type="molecule type" value="Genomic_DNA"/>
</dbReference>
<dbReference type="InterPro" id="IPR035437">
    <property type="entry name" value="SNase_OB-fold_sf"/>
</dbReference>
<dbReference type="Proteomes" id="UP000674318">
    <property type="component" value="Chromosome 6"/>
</dbReference>
<dbReference type="PANTHER" id="PTHR12302">
    <property type="entry name" value="EBNA2 BINDING PROTEIN P100"/>
    <property type="match status" value="1"/>
</dbReference>
<evidence type="ECO:0000256" key="2">
    <source>
        <dbReference type="ARBA" id="ARBA00022759"/>
    </source>
</evidence>
<dbReference type="GeneID" id="94293195"/>
<dbReference type="SMART" id="SM00318">
    <property type="entry name" value="SNc"/>
    <property type="match status" value="1"/>
</dbReference>
<keyword evidence="1" id="KW-0540">Nuclease</keyword>
<dbReference type="RefSeq" id="XP_067759556.1">
    <property type="nucleotide sequence ID" value="XM_067903118.1"/>
</dbReference>
<name>A0A836LKG8_9TRYP</name>
<dbReference type="OrthoDB" id="430293at2759"/>
<evidence type="ECO:0000256" key="3">
    <source>
        <dbReference type="ARBA" id="ARBA00022801"/>
    </source>
</evidence>
<evidence type="ECO:0000313" key="6">
    <source>
        <dbReference type="Proteomes" id="UP000674318"/>
    </source>
</evidence>
<dbReference type="GO" id="GO:0004519">
    <property type="term" value="F:endonuclease activity"/>
    <property type="evidence" value="ECO:0007669"/>
    <property type="project" value="UniProtKB-KW"/>
</dbReference>
<evidence type="ECO:0000313" key="5">
    <source>
        <dbReference type="EMBL" id="KAG5511235.1"/>
    </source>
</evidence>
<dbReference type="GO" id="GO:0016787">
    <property type="term" value="F:hydrolase activity"/>
    <property type="evidence" value="ECO:0007669"/>
    <property type="project" value="UniProtKB-KW"/>
</dbReference>
<proteinExistence type="predicted"/>
<comment type="caution">
    <text evidence="5">The sequence shown here is derived from an EMBL/GenBank/DDBJ whole genome shotgun (WGS) entry which is preliminary data.</text>
</comment>
<protein>
    <recommendedName>
        <fullName evidence="4">TNase-like domain-containing protein</fullName>
    </recommendedName>
</protein>